<feature type="region of interest" description="Disordered" evidence="1">
    <location>
        <begin position="1"/>
        <end position="26"/>
    </location>
</feature>
<comment type="caution">
    <text evidence="2">The sequence shown here is derived from an EMBL/GenBank/DDBJ whole genome shotgun (WGS) entry which is preliminary data.</text>
</comment>
<dbReference type="AlphaFoldDB" id="A0AAE1A438"/>
<gene>
    <name evidence="2" type="ORF">RRG08_059459</name>
</gene>
<evidence type="ECO:0000256" key="1">
    <source>
        <dbReference type="SAM" id="MobiDB-lite"/>
    </source>
</evidence>
<evidence type="ECO:0000313" key="2">
    <source>
        <dbReference type="EMBL" id="KAK3780815.1"/>
    </source>
</evidence>
<protein>
    <submittedName>
        <fullName evidence="2">Uncharacterized protein</fullName>
    </submittedName>
</protein>
<keyword evidence="3" id="KW-1185">Reference proteome</keyword>
<dbReference type="Proteomes" id="UP001283361">
    <property type="component" value="Unassembled WGS sequence"/>
</dbReference>
<evidence type="ECO:0000313" key="3">
    <source>
        <dbReference type="Proteomes" id="UP001283361"/>
    </source>
</evidence>
<reference evidence="2" key="1">
    <citation type="journal article" date="2023" name="G3 (Bethesda)">
        <title>A reference genome for the long-term kleptoplast-retaining sea slug Elysia crispata morphotype clarki.</title>
        <authorList>
            <person name="Eastman K.E."/>
            <person name="Pendleton A.L."/>
            <person name="Shaikh M.A."/>
            <person name="Suttiyut T."/>
            <person name="Ogas R."/>
            <person name="Tomko P."/>
            <person name="Gavelis G."/>
            <person name="Widhalm J.R."/>
            <person name="Wisecaver J.H."/>
        </authorList>
    </citation>
    <scope>NUCLEOTIDE SEQUENCE</scope>
    <source>
        <strain evidence="2">ECLA1</strain>
    </source>
</reference>
<sequence>MIQIADKPTPAGILRRTGRVSRRPSGDYLPWGLRPCHSKSGEAHHQLEHLDLMGGQGCWREPELCYRAPRAGDHRVNKDTGIGSGDRPETLGCKKL</sequence>
<dbReference type="EMBL" id="JAWDGP010002684">
    <property type="protein sequence ID" value="KAK3780815.1"/>
    <property type="molecule type" value="Genomic_DNA"/>
</dbReference>
<feature type="region of interest" description="Disordered" evidence="1">
    <location>
        <begin position="73"/>
        <end position="96"/>
    </location>
</feature>
<proteinExistence type="predicted"/>
<name>A0AAE1A438_9GAST</name>
<organism evidence="2 3">
    <name type="scientific">Elysia crispata</name>
    <name type="common">lettuce slug</name>
    <dbReference type="NCBI Taxonomy" id="231223"/>
    <lineage>
        <taxon>Eukaryota</taxon>
        <taxon>Metazoa</taxon>
        <taxon>Spiralia</taxon>
        <taxon>Lophotrochozoa</taxon>
        <taxon>Mollusca</taxon>
        <taxon>Gastropoda</taxon>
        <taxon>Heterobranchia</taxon>
        <taxon>Euthyneura</taxon>
        <taxon>Panpulmonata</taxon>
        <taxon>Sacoglossa</taxon>
        <taxon>Placobranchoidea</taxon>
        <taxon>Plakobranchidae</taxon>
        <taxon>Elysia</taxon>
    </lineage>
</organism>
<accession>A0AAE1A438</accession>